<feature type="compositionally biased region" description="Polar residues" evidence="1">
    <location>
        <begin position="107"/>
        <end position="118"/>
    </location>
</feature>
<gene>
    <name evidence="2" type="ORF">OIU85_028185</name>
</gene>
<comment type="caution">
    <text evidence="2">The sequence shown here is derived from an EMBL/GenBank/DDBJ whole genome shotgun (WGS) entry which is preliminary data.</text>
</comment>
<name>A0A9Q0QK76_SALVM</name>
<dbReference type="AlphaFoldDB" id="A0A9Q0QK76"/>
<feature type="compositionally biased region" description="Low complexity" evidence="1">
    <location>
        <begin position="88"/>
        <end position="101"/>
    </location>
</feature>
<organism evidence="2 3">
    <name type="scientific">Salix viminalis</name>
    <name type="common">Common osier</name>
    <name type="synonym">Basket willow</name>
    <dbReference type="NCBI Taxonomy" id="40686"/>
    <lineage>
        <taxon>Eukaryota</taxon>
        <taxon>Viridiplantae</taxon>
        <taxon>Streptophyta</taxon>
        <taxon>Embryophyta</taxon>
        <taxon>Tracheophyta</taxon>
        <taxon>Spermatophyta</taxon>
        <taxon>Magnoliopsida</taxon>
        <taxon>eudicotyledons</taxon>
        <taxon>Gunneridae</taxon>
        <taxon>Pentapetalae</taxon>
        <taxon>rosids</taxon>
        <taxon>fabids</taxon>
        <taxon>Malpighiales</taxon>
        <taxon>Salicaceae</taxon>
        <taxon>Saliceae</taxon>
        <taxon>Salix</taxon>
    </lineage>
</organism>
<proteinExistence type="predicted"/>
<dbReference type="Proteomes" id="UP001151529">
    <property type="component" value="Chromosome 4"/>
</dbReference>
<evidence type="ECO:0000313" key="3">
    <source>
        <dbReference type="Proteomes" id="UP001151529"/>
    </source>
</evidence>
<protein>
    <submittedName>
        <fullName evidence="2">Uncharacterized protein</fullName>
    </submittedName>
</protein>
<dbReference type="EMBL" id="JAPFFL010000008">
    <property type="protein sequence ID" value="KAJ6707887.1"/>
    <property type="molecule type" value="Genomic_DNA"/>
</dbReference>
<sequence>MKLTGPNQCSSPDLATAGSAPISQELVASGASPSLVASGLIGVDQAPPIALPQPPSPKLQASESSPSFSSLFAPVKVHSPGDSDNDDSSAYNSDSSSHYGSPALANSELNARQPSPVSSAPADVEGPLEVPIWVRA</sequence>
<evidence type="ECO:0000313" key="2">
    <source>
        <dbReference type="EMBL" id="KAJ6707887.1"/>
    </source>
</evidence>
<accession>A0A9Q0QK76</accession>
<reference evidence="2" key="2">
    <citation type="journal article" date="2023" name="Int. J. Mol. Sci.">
        <title>De Novo Assembly and Annotation of 11 Diverse Shrub Willow (Salix) Genomes Reveals Novel Gene Organization in Sex-Linked Regions.</title>
        <authorList>
            <person name="Hyden B."/>
            <person name="Feng K."/>
            <person name="Yates T.B."/>
            <person name="Jawdy S."/>
            <person name="Cereghino C."/>
            <person name="Smart L.B."/>
            <person name="Muchero W."/>
        </authorList>
    </citation>
    <scope>NUCLEOTIDE SEQUENCE [LARGE SCALE GENOMIC DNA]</scope>
    <source>
        <tissue evidence="2">Shoot tip</tissue>
    </source>
</reference>
<keyword evidence="3" id="KW-1185">Reference proteome</keyword>
<feature type="region of interest" description="Disordered" evidence="1">
    <location>
        <begin position="45"/>
        <end position="136"/>
    </location>
</feature>
<evidence type="ECO:0000256" key="1">
    <source>
        <dbReference type="SAM" id="MobiDB-lite"/>
    </source>
</evidence>
<reference evidence="2" key="1">
    <citation type="submission" date="2022-11" db="EMBL/GenBank/DDBJ databases">
        <authorList>
            <person name="Hyden B.L."/>
            <person name="Feng K."/>
            <person name="Yates T."/>
            <person name="Jawdy S."/>
            <person name="Smart L.B."/>
            <person name="Muchero W."/>
        </authorList>
    </citation>
    <scope>NUCLEOTIDE SEQUENCE</scope>
    <source>
        <tissue evidence="2">Shoot tip</tissue>
    </source>
</reference>